<dbReference type="OrthoDB" id="4242329at2"/>
<dbReference type="RefSeq" id="WP_033210858.1">
    <property type="nucleotide sequence ID" value="NZ_LGUP01000393.1"/>
</dbReference>
<dbReference type="PATRIC" id="fig|1938.6.peg.7618"/>
<comment type="caution">
    <text evidence="3">The sequence shown here is derived from an EMBL/GenBank/DDBJ whole genome shotgun (WGS) entry which is preliminary data.</text>
</comment>
<feature type="signal peptide" evidence="2">
    <location>
        <begin position="1"/>
        <end position="20"/>
    </location>
</feature>
<evidence type="ECO:0000313" key="3">
    <source>
        <dbReference type="EMBL" id="KOG10379.1"/>
    </source>
</evidence>
<dbReference type="PROSITE" id="PS51318">
    <property type="entry name" value="TAT"/>
    <property type="match status" value="1"/>
</dbReference>
<protein>
    <submittedName>
        <fullName evidence="3">Uncharacterized protein</fullName>
    </submittedName>
</protein>
<reference evidence="3 4" key="1">
    <citation type="submission" date="2015-06" db="EMBL/GenBank/DDBJ databases">
        <authorList>
            <person name="Hoefler B.C."/>
            <person name="Straight P.D."/>
        </authorList>
    </citation>
    <scope>NUCLEOTIDE SEQUENCE [LARGE SCALE GENOMIC DNA]</scope>
    <source>
        <strain evidence="3 4">NRRL 3427</strain>
    </source>
</reference>
<evidence type="ECO:0000313" key="4">
    <source>
        <dbReference type="Proteomes" id="UP000037023"/>
    </source>
</evidence>
<dbReference type="EMBL" id="LGUP01000393">
    <property type="protein sequence ID" value="KOG10379.1"/>
    <property type="molecule type" value="Genomic_DNA"/>
</dbReference>
<proteinExistence type="predicted"/>
<organism evidence="3 4">
    <name type="scientific">Streptomyces viridochromogenes</name>
    <dbReference type="NCBI Taxonomy" id="1938"/>
    <lineage>
        <taxon>Bacteria</taxon>
        <taxon>Bacillati</taxon>
        <taxon>Actinomycetota</taxon>
        <taxon>Actinomycetes</taxon>
        <taxon>Kitasatosporales</taxon>
        <taxon>Streptomycetaceae</taxon>
        <taxon>Streptomyces</taxon>
    </lineage>
</organism>
<gene>
    <name evidence="3" type="ORF">ADK34_35335</name>
</gene>
<evidence type="ECO:0000256" key="1">
    <source>
        <dbReference type="SAM" id="MobiDB-lite"/>
    </source>
</evidence>
<name>A0A0L8JA25_STRVR</name>
<feature type="chain" id="PRO_5038675227" evidence="2">
    <location>
        <begin position="21"/>
        <end position="81"/>
    </location>
</feature>
<dbReference type="Proteomes" id="UP000037023">
    <property type="component" value="Unassembled WGS sequence"/>
</dbReference>
<keyword evidence="2" id="KW-0732">Signal</keyword>
<dbReference type="InterPro" id="IPR006311">
    <property type="entry name" value="TAT_signal"/>
</dbReference>
<dbReference type="AlphaFoldDB" id="A0A0L8JA25"/>
<sequence>MTRGPSRRAALLAAVGSALALPAIGAGTARASGPSPKSDKNPFVTHPRQSGAIYSSAAARNAHAEPLNAAVECAVGRGGGS</sequence>
<evidence type="ECO:0000256" key="2">
    <source>
        <dbReference type="SAM" id="SignalP"/>
    </source>
</evidence>
<feature type="region of interest" description="Disordered" evidence="1">
    <location>
        <begin position="27"/>
        <end position="48"/>
    </location>
</feature>
<accession>A0A0L8JA25</accession>